<accession>A0ABP4YQ02</accession>
<keyword evidence="3" id="KW-1185">Reference proteome</keyword>
<gene>
    <name evidence="2" type="ORF">GCM10009682_51830</name>
</gene>
<feature type="region of interest" description="Disordered" evidence="1">
    <location>
        <begin position="22"/>
        <end position="46"/>
    </location>
</feature>
<evidence type="ECO:0000256" key="1">
    <source>
        <dbReference type="SAM" id="MobiDB-lite"/>
    </source>
</evidence>
<proteinExistence type="predicted"/>
<name>A0ABP4YQ02_9ACTN</name>
<dbReference type="Proteomes" id="UP001500218">
    <property type="component" value="Unassembled WGS sequence"/>
</dbReference>
<evidence type="ECO:0000313" key="3">
    <source>
        <dbReference type="Proteomes" id="UP001500218"/>
    </source>
</evidence>
<sequence>MKGRNGSPSPIVANVSAVFPAATAAPSRTTKAVRSVDLPTEGPPEG</sequence>
<organism evidence="2 3">
    <name type="scientific">Luedemannella flava</name>
    <dbReference type="NCBI Taxonomy" id="349316"/>
    <lineage>
        <taxon>Bacteria</taxon>
        <taxon>Bacillati</taxon>
        <taxon>Actinomycetota</taxon>
        <taxon>Actinomycetes</taxon>
        <taxon>Micromonosporales</taxon>
        <taxon>Micromonosporaceae</taxon>
        <taxon>Luedemannella</taxon>
    </lineage>
</organism>
<comment type="caution">
    <text evidence="2">The sequence shown here is derived from an EMBL/GenBank/DDBJ whole genome shotgun (WGS) entry which is preliminary data.</text>
</comment>
<protein>
    <submittedName>
        <fullName evidence="2">Uncharacterized protein</fullName>
    </submittedName>
</protein>
<reference evidence="3" key="1">
    <citation type="journal article" date="2019" name="Int. J. Syst. Evol. Microbiol.">
        <title>The Global Catalogue of Microorganisms (GCM) 10K type strain sequencing project: providing services to taxonomists for standard genome sequencing and annotation.</title>
        <authorList>
            <consortium name="The Broad Institute Genomics Platform"/>
            <consortium name="The Broad Institute Genome Sequencing Center for Infectious Disease"/>
            <person name="Wu L."/>
            <person name="Ma J."/>
        </authorList>
    </citation>
    <scope>NUCLEOTIDE SEQUENCE [LARGE SCALE GENOMIC DNA]</scope>
    <source>
        <strain evidence="3">JCM 13250</strain>
    </source>
</reference>
<dbReference type="EMBL" id="BAAALT010000223">
    <property type="protein sequence ID" value="GAA1825684.1"/>
    <property type="molecule type" value="Genomic_DNA"/>
</dbReference>
<evidence type="ECO:0000313" key="2">
    <source>
        <dbReference type="EMBL" id="GAA1825684.1"/>
    </source>
</evidence>